<evidence type="ECO:0000259" key="2">
    <source>
        <dbReference type="PROSITE" id="PS50943"/>
    </source>
</evidence>
<feature type="domain" description="HTH cro/C1-type" evidence="2">
    <location>
        <begin position="123"/>
        <end position="177"/>
    </location>
</feature>
<proteinExistence type="predicted"/>
<dbReference type="InterPro" id="IPR001387">
    <property type="entry name" value="Cro/C1-type_HTH"/>
</dbReference>
<keyword evidence="4" id="KW-1185">Reference proteome</keyword>
<dbReference type="InterPro" id="IPR010982">
    <property type="entry name" value="Lambda_DNA-bd_dom_sf"/>
</dbReference>
<dbReference type="Gene3D" id="1.10.260.40">
    <property type="entry name" value="lambda repressor-like DNA-binding domains"/>
    <property type="match status" value="1"/>
</dbReference>
<organism evidence="3 4">
    <name type="scientific">Streptomonospora nanhaiensis</name>
    <dbReference type="NCBI Taxonomy" id="1323731"/>
    <lineage>
        <taxon>Bacteria</taxon>
        <taxon>Bacillati</taxon>
        <taxon>Actinomycetota</taxon>
        <taxon>Actinomycetes</taxon>
        <taxon>Streptosporangiales</taxon>
        <taxon>Nocardiopsidaceae</taxon>
        <taxon>Streptomonospora</taxon>
    </lineage>
</organism>
<gene>
    <name evidence="3" type="ORF">HNR12_000577</name>
</gene>
<feature type="region of interest" description="Disordered" evidence="1">
    <location>
        <begin position="308"/>
        <end position="327"/>
    </location>
</feature>
<comment type="caution">
    <text evidence="3">The sequence shown here is derived from an EMBL/GenBank/DDBJ whole genome shotgun (WGS) entry which is preliminary data.</text>
</comment>
<dbReference type="AlphaFoldDB" id="A0A853BGZ1"/>
<dbReference type="RefSeq" id="WP_246424988.1">
    <property type="nucleotide sequence ID" value="NZ_JACCFO010000001.1"/>
</dbReference>
<dbReference type="CDD" id="cd00093">
    <property type="entry name" value="HTH_XRE"/>
    <property type="match status" value="1"/>
</dbReference>
<dbReference type="InterPro" id="IPR041413">
    <property type="entry name" value="MLTR_LBD"/>
</dbReference>
<sequence>MATPKGTDQAVGSPSTPLSGRAAARRTTPKPAVLQPSTARTRRSGRAAAPSTAARGVLLPALSVLIVVPSRSVRPPVGRIGSDPPTRPVSASITSEVMTAPTRAWPRLPGMDTHAPPPAGALLKEWRRRRRISQLDLALAAGTSARHLSYVETGRSQPSRAVLLRLAEALEIPLRERNTLLVAAGYAPAYRESALDDAYLASVRSALEAMLAAHEPYPAVVVDRLWNVLRTNRAMGVLMEGVAPHLLEPRPNVFRLALHPEGLAARLANLAEVRGLFLERLLRQANATGDPDLRALYEEVLAYPDPPGAAARPAAESAPGESPIQVPLRVRTPAGELAMFSTMATFGAPADVTLSELAIELFYPLDGFTADALGALAAGRAAAGA</sequence>
<accession>A0A853BGZ1</accession>
<dbReference type="PANTHER" id="PTHR35010:SF4">
    <property type="entry name" value="BLL5781 PROTEIN"/>
    <property type="match status" value="1"/>
</dbReference>
<dbReference type="GO" id="GO:0003677">
    <property type="term" value="F:DNA binding"/>
    <property type="evidence" value="ECO:0007669"/>
    <property type="project" value="InterPro"/>
</dbReference>
<evidence type="ECO:0000313" key="3">
    <source>
        <dbReference type="EMBL" id="NYI94300.1"/>
    </source>
</evidence>
<protein>
    <submittedName>
        <fullName evidence="3">Transcriptional regulator with XRE-family HTH domain</fullName>
    </submittedName>
</protein>
<evidence type="ECO:0000313" key="4">
    <source>
        <dbReference type="Proteomes" id="UP000575985"/>
    </source>
</evidence>
<dbReference type="PANTHER" id="PTHR35010">
    <property type="entry name" value="BLL4672 PROTEIN-RELATED"/>
    <property type="match status" value="1"/>
</dbReference>
<evidence type="ECO:0000256" key="1">
    <source>
        <dbReference type="SAM" id="MobiDB-lite"/>
    </source>
</evidence>
<name>A0A853BGZ1_9ACTN</name>
<dbReference type="SMART" id="SM00530">
    <property type="entry name" value="HTH_XRE"/>
    <property type="match status" value="1"/>
</dbReference>
<dbReference type="Pfam" id="PF17765">
    <property type="entry name" value="MLTR_LBD"/>
    <property type="match status" value="1"/>
</dbReference>
<feature type="compositionally biased region" description="Low complexity" evidence="1">
    <location>
        <begin position="308"/>
        <end position="323"/>
    </location>
</feature>
<dbReference type="Proteomes" id="UP000575985">
    <property type="component" value="Unassembled WGS sequence"/>
</dbReference>
<dbReference type="Pfam" id="PF01381">
    <property type="entry name" value="HTH_3"/>
    <property type="match status" value="1"/>
</dbReference>
<dbReference type="SUPFAM" id="SSF47413">
    <property type="entry name" value="lambda repressor-like DNA-binding domains"/>
    <property type="match status" value="1"/>
</dbReference>
<dbReference type="Gene3D" id="3.30.450.180">
    <property type="match status" value="1"/>
</dbReference>
<dbReference type="PROSITE" id="PS50943">
    <property type="entry name" value="HTH_CROC1"/>
    <property type="match status" value="1"/>
</dbReference>
<dbReference type="EMBL" id="JACCFO010000001">
    <property type="protein sequence ID" value="NYI94300.1"/>
    <property type="molecule type" value="Genomic_DNA"/>
</dbReference>
<feature type="region of interest" description="Disordered" evidence="1">
    <location>
        <begin position="1"/>
        <end position="51"/>
    </location>
</feature>
<reference evidence="3 4" key="1">
    <citation type="submission" date="2020-07" db="EMBL/GenBank/DDBJ databases">
        <title>Sequencing the genomes of 1000 actinobacteria strains.</title>
        <authorList>
            <person name="Klenk H.-P."/>
        </authorList>
    </citation>
    <scope>NUCLEOTIDE SEQUENCE [LARGE SCALE GENOMIC DNA]</scope>
    <source>
        <strain evidence="3 4">DSM 45927</strain>
    </source>
</reference>